<evidence type="ECO:0000313" key="2">
    <source>
        <dbReference type="EMBL" id="MFC3103930.1"/>
    </source>
</evidence>
<keyword evidence="3" id="KW-1185">Reference proteome</keyword>
<feature type="transmembrane region" description="Helical" evidence="1">
    <location>
        <begin position="20"/>
        <end position="40"/>
    </location>
</feature>
<evidence type="ECO:0000313" key="3">
    <source>
        <dbReference type="Proteomes" id="UP001595462"/>
    </source>
</evidence>
<dbReference type="Proteomes" id="UP001595462">
    <property type="component" value="Unassembled WGS sequence"/>
</dbReference>
<sequence>MDSNNFFHWIGEKLGAAIRFIVNILHWLFTHLYGAIDSFFHGLTSALGISTSLLSIALLVIGLALLYAALRALMRRAWVGGVVWAVLGLILLSWLIH</sequence>
<gene>
    <name evidence="2" type="ORF">ACFOSU_08500</name>
</gene>
<protein>
    <recommendedName>
        <fullName evidence="4">MFS transporter</fullName>
    </recommendedName>
</protein>
<organism evidence="2 3">
    <name type="scientific">Salinisphaera aquimarina</name>
    <dbReference type="NCBI Taxonomy" id="2094031"/>
    <lineage>
        <taxon>Bacteria</taxon>
        <taxon>Pseudomonadati</taxon>
        <taxon>Pseudomonadota</taxon>
        <taxon>Gammaproteobacteria</taxon>
        <taxon>Salinisphaerales</taxon>
        <taxon>Salinisphaeraceae</taxon>
        <taxon>Salinisphaera</taxon>
    </lineage>
</organism>
<feature type="transmembrane region" description="Helical" evidence="1">
    <location>
        <begin position="77"/>
        <end position="96"/>
    </location>
</feature>
<comment type="caution">
    <text evidence="2">The sequence shown here is derived from an EMBL/GenBank/DDBJ whole genome shotgun (WGS) entry which is preliminary data.</text>
</comment>
<evidence type="ECO:0008006" key="4">
    <source>
        <dbReference type="Google" id="ProtNLM"/>
    </source>
</evidence>
<proteinExistence type="predicted"/>
<reference evidence="3" key="1">
    <citation type="journal article" date="2019" name="Int. J. Syst. Evol. Microbiol.">
        <title>The Global Catalogue of Microorganisms (GCM) 10K type strain sequencing project: providing services to taxonomists for standard genome sequencing and annotation.</title>
        <authorList>
            <consortium name="The Broad Institute Genomics Platform"/>
            <consortium name="The Broad Institute Genome Sequencing Center for Infectious Disease"/>
            <person name="Wu L."/>
            <person name="Ma J."/>
        </authorList>
    </citation>
    <scope>NUCLEOTIDE SEQUENCE [LARGE SCALE GENOMIC DNA]</scope>
    <source>
        <strain evidence="3">KCTC 52640</strain>
    </source>
</reference>
<dbReference type="EMBL" id="JBHRSS010000003">
    <property type="protein sequence ID" value="MFC3103930.1"/>
    <property type="molecule type" value="Genomic_DNA"/>
</dbReference>
<dbReference type="RefSeq" id="WP_380688431.1">
    <property type="nucleotide sequence ID" value="NZ_JBHRSS010000003.1"/>
</dbReference>
<keyword evidence="1" id="KW-0812">Transmembrane</keyword>
<name>A0ABV7EQ07_9GAMM</name>
<evidence type="ECO:0000256" key="1">
    <source>
        <dbReference type="SAM" id="Phobius"/>
    </source>
</evidence>
<keyword evidence="1" id="KW-1133">Transmembrane helix</keyword>
<keyword evidence="1" id="KW-0472">Membrane</keyword>
<accession>A0ABV7EQ07</accession>
<feature type="transmembrane region" description="Helical" evidence="1">
    <location>
        <begin position="46"/>
        <end position="70"/>
    </location>
</feature>